<dbReference type="InterPro" id="IPR001881">
    <property type="entry name" value="EGF-like_Ca-bd_dom"/>
</dbReference>
<gene>
    <name evidence="7" type="ORF">llap_21924</name>
</gene>
<evidence type="ECO:0000256" key="4">
    <source>
        <dbReference type="ARBA" id="ARBA00023157"/>
    </source>
</evidence>
<dbReference type="InterPro" id="IPR049883">
    <property type="entry name" value="NOTCH1_EGF-like"/>
</dbReference>
<dbReference type="Pfam" id="PF00008">
    <property type="entry name" value="EGF"/>
    <property type="match status" value="1"/>
</dbReference>
<feature type="domain" description="EGF-like" evidence="6">
    <location>
        <begin position="42"/>
        <end position="80"/>
    </location>
</feature>
<dbReference type="FunFam" id="2.10.25.10:FF:000125">
    <property type="entry name" value="Neurogenic locus notch protein-like"/>
    <property type="match status" value="1"/>
</dbReference>
<dbReference type="GO" id="GO:0007219">
    <property type="term" value="P:Notch signaling pathway"/>
    <property type="evidence" value="ECO:0007669"/>
    <property type="project" value="TreeGrafter"/>
</dbReference>
<reference evidence="8" key="2">
    <citation type="submission" date="2017-12" db="EMBL/GenBank/DDBJ databases">
        <title>Genome sequence of the Bar-tailed Godwit (Limosa lapponica baueri).</title>
        <authorList>
            <person name="Lima N.C.B."/>
            <person name="Parody-Merino A.M."/>
            <person name="Battley P.F."/>
            <person name="Fidler A.E."/>
            <person name="Prosdocimi F."/>
        </authorList>
    </citation>
    <scope>NUCLEOTIDE SEQUENCE [LARGE SCALE GENOMIC DNA]</scope>
</reference>
<keyword evidence="1 5" id="KW-0245">EGF-like domain</keyword>
<feature type="domain" description="EGF-like" evidence="6">
    <location>
        <begin position="82"/>
        <end position="115"/>
    </location>
</feature>
<feature type="disulfide bond" evidence="5">
    <location>
        <begin position="70"/>
        <end position="79"/>
    </location>
</feature>
<organism evidence="7 8">
    <name type="scientific">Limosa lapponica baueri</name>
    <dbReference type="NCBI Taxonomy" id="1758121"/>
    <lineage>
        <taxon>Eukaryota</taxon>
        <taxon>Metazoa</taxon>
        <taxon>Chordata</taxon>
        <taxon>Craniata</taxon>
        <taxon>Vertebrata</taxon>
        <taxon>Euteleostomi</taxon>
        <taxon>Archelosauria</taxon>
        <taxon>Archosauria</taxon>
        <taxon>Dinosauria</taxon>
        <taxon>Saurischia</taxon>
        <taxon>Theropoda</taxon>
        <taxon>Coelurosauria</taxon>
        <taxon>Aves</taxon>
        <taxon>Neognathae</taxon>
        <taxon>Neoaves</taxon>
        <taxon>Charadriiformes</taxon>
        <taxon>Scolopacidae</taxon>
        <taxon>Limosa</taxon>
    </lineage>
</organism>
<dbReference type="PANTHER" id="PTHR45836:SF17">
    <property type="entry name" value="NEUROGENIC LOCUS NOTCH HOMOLOG PROTEIN 3"/>
    <property type="match status" value="1"/>
</dbReference>
<dbReference type="PROSITE" id="PS00010">
    <property type="entry name" value="ASX_HYDROXYL"/>
    <property type="match status" value="1"/>
</dbReference>
<dbReference type="Proteomes" id="UP000233556">
    <property type="component" value="Unassembled WGS sequence"/>
</dbReference>
<evidence type="ECO:0000256" key="2">
    <source>
        <dbReference type="ARBA" id="ARBA00022729"/>
    </source>
</evidence>
<sequence length="122" mass="12967">MVLKVVPEVVPHQDLLDLTTSLRLCLPLSTHPTPPGQFCAEDVDECQLQPPACRNGGTCFNRRGGHTCVCVNGWTGESCSQNIDDCATPVCLNGATCHDRVASFYCACPTGKTGEEWGQAGG</sequence>
<dbReference type="InterPro" id="IPR000152">
    <property type="entry name" value="EGF-type_Asp/Asn_hydroxyl_site"/>
</dbReference>
<dbReference type="InterPro" id="IPR051355">
    <property type="entry name" value="Notch/Slit_guidance"/>
</dbReference>
<accession>A0A2I0T1X3</accession>
<dbReference type="GO" id="GO:0007411">
    <property type="term" value="P:axon guidance"/>
    <property type="evidence" value="ECO:0007669"/>
    <property type="project" value="TreeGrafter"/>
</dbReference>
<evidence type="ECO:0000256" key="3">
    <source>
        <dbReference type="ARBA" id="ARBA00022737"/>
    </source>
</evidence>
<dbReference type="InterPro" id="IPR018097">
    <property type="entry name" value="EGF_Ca-bd_CS"/>
</dbReference>
<dbReference type="GO" id="GO:0005886">
    <property type="term" value="C:plasma membrane"/>
    <property type="evidence" value="ECO:0007669"/>
    <property type="project" value="TreeGrafter"/>
</dbReference>
<keyword evidence="3" id="KW-0677">Repeat</keyword>
<protein>
    <recommendedName>
        <fullName evidence="6">EGF-like domain-containing protein</fullName>
    </recommendedName>
</protein>
<dbReference type="OrthoDB" id="283575at2759"/>
<keyword evidence="2" id="KW-0732">Signal</keyword>
<dbReference type="Gene3D" id="2.10.25.10">
    <property type="entry name" value="Laminin"/>
    <property type="match status" value="2"/>
</dbReference>
<evidence type="ECO:0000259" key="6">
    <source>
        <dbReference type="PROSITE" id="PS50026"/>
    </source>
</evidence>
<dbReference type="PROSITE" id="PS00022">
    <property type="entry name" value="EGF_1"/>
    <property type="match status" value="1"/>
</dbReference>
<comment type="caution">
    <text evidence="5">Lacks conserved residue(s) required for the propagation of feature annotation.</text>
</comment>
<dbReference type="AlphaFoldDB" id="A0A2I0T1X3"/>
<evidence type="ECO:0000313" key="8">
    <source>
        <dbReference type="Proteomes" id="UP000233556"/>
    </source>
</evidence>
<dbReference type="FunFam" id="2.10.25.10:FF:000092">
    <property type="entry name" value="Neurogenic locus notch protein 1"/>
    <property type="match status" value="1"/>
</dbReference>
<dbReference type="GO" id="GO:0043235">
    <property type="term" value="C:receptor complex"/>
    <property type="evidence" value="ECO:0007669"/>
    <property type="project" value="TreeGrafter"/>
</dbReference>
<dbReference type="EMBL" id="KZ524573">
    <property type="protein sequence ID" value="PKU27772.1"/>
    <property type="molecule type" value="Genomic_DNA"/>
</dbReference>
<reference evidence="8" key="1">
    <citation type="submission" date="2017-11" db="EMBL/GenBank/DDBJ databases">
        <authorList>
            <person name="Lima N.C."/>
            <person name="Parody-Merino A.M."/>
            <person name="Battley P.F."/>
            <person name="Fidler A.E."/>
            <person name="Prosdocimi F."/>
        </authorList>
    </citation>
    <scope>NUCLEOTIDE SEQUENCE [LARGE SCALE GENOMIC DNA]</scope>
</reference>
<dbReference type="PANTHER" id="PTHR45836">
    <property type="entry name" value="SLIT HOMOLOG"/>
    <property type="match status" value="1"/>
</dbReference>
<dbReference type="SUPFAM" id="SSF57196">
    <property type="entry name" value="EGF/Laminin"/>
    <property type="match status" value="2"/>
</dbReference>
<dbReference type="InterPro" id="IPR000742">
    <property type="entry name" value="EGF"/>
</dbReference>
<evidence type="ECO:0000313" key="7">
    <source>
        <dbReference type="EMBL" id="PKU27772.1"/>
    </source>
</evidence>
<proteinExistence type="predicted"/>
<dbReference type="GO" id="GO:0005509">
    <property type="term" value="F:calcium ion binding"/>
    <property type="evidence" value="ECO:0007669"/>
    <property type="project" value="InterPro"/>
</dbReference>
<dbReference type="PROSITE" id="PS01186">
    <property type="entry name" value="EGF_2"/>
    <property type="match status" value="1"/>
</dbReference>
<dbReference type="SMART" id="SM00181">
    <property type="entry name" value="EGF"/>
    <property type="match status" value="2"/>
</dbReference>
<evidence type="ECO:0000256" key="5">
    <source>
        <dbReference type="PROSITE-ProRule" id="PRU00076"/>
    </source>
</evidence>
<evidence type="ECO:0000256" key="1">
    <source>
        <dbReference type="ARBA" id="ARBA00022536"/>
    </source>
</evidence>
<dbReference type="GO" id="GO:0009986">
    <property type="term" value="C:cell surface"/>
    <property type="evidence" value="ECO:0007669"/>
    <property type="project" value="TreeGrafter"/>
</dbReference>
<dbReference type="PROSITE" id="PS01187">
    <property type="entry name" value="EGF_CA"/>
    <property type="match status" value="1"/>
</dbReference>
<dbReference type="Pfam" id="PF07645">
    <property type="entry name" value="EGF_CA"/>
    <property type="match status" value="1"/>
</dbReference>
<keyword evidence="4 5" id="KW-1015">Disulfide bond</keyword>
<dbReference type="PROSITE" id="PS50026">
    <property type="entry name" value="EGF_3"/>
    <property type="match status" value="2"/>
</dbReference>
<name>A0A2I0T1X3_LIMLA</name>
<dbReference type="SMART" id="SM00179">
    <property type="entry name" value="EGF_CA"/>
    <property type="match status" value="2"/>
</dbReference>
<dbReference type="CDD" id="cd00054">
    <property type="entry name" value="EGF_CA"/>
    <property type="match status" value="2"/>
</dbReference>
<keyword evidence="8" id="KW-1185">Reference proteome</keyword>